<dbReference type="Proteomes" id="UP000009135">
    <property type="component" value="Chromosome"/>
</dbReference>
<dbReference type="EMBL" id="CP003199">
    <property type="protein sequence ID" value="AEW45272.1"/>
    <property type="molecule type" value="Genomic_DNA"/>
</dbReference>
<gene>
    <name evidence="1" type="ordered locus">MHC_02030</name>
</gene>
<organism evidence="1 2">
    <name type="scientific">Mycoplasma haemocanis (strain Illinois)</name>
    <dbReference type="NCBI Taxonomy" id="1111676"/>
    <lineage>
        <taxon>Bacteria</taxon>
        <taxon>Bacillati</taxon>
        <taxon>Mycoplasmatota</taxon>
        <taxon>Mollicutes</taxon>
        <taxon>Mycoplasmataceae</taxon>
        <taxon>Mycoplasma</taxon>
    </lineage>
</organism>
<evidence type="ECO:0000313" key="2">
    <source>
        <dbReference type="Proteomes" id="UP000009135"/>
    </source>
</evidence>
<keyword evidence="2" id="KW-1185">Reference proteome</keyword>
<reference evidence="1 2" key="1">
    <citation type="journal article" date="2012" name="J. Bacteriol.">
        <title>Complete genome sequence of Mycoplasma haemocanis strain Illinois.</title>
        <authorList>
            <person name="do Nascimento N.C."/>
            <person name="Guimaraes A.M."/>
            <person name="Santos A.P."/>
            <person name="Sanmiguel P.J."/>
            <person name="Messick J.B."/>
        </authorList>
    </citation>
    <scope>NUCLEOTIDE SEQUENCE [LARGE SCALE GENOMIC DNA]</scope>
    <source>
        <strain evidence="1 2">Illinois</strain>
    </source>
</reference>
<protein>
    <submittedName>
        <fullName evidence="1">Uncharacterized protein</fullName>
    </submittedName>
</protein>
<dbReference type="STRING" id="1111676.MHC_02030"/>
<dbReference type="KEGG" id="mhe:MHC_02030"/>
<accession>H6N6K0</accession>
<dbReference type="HOGENOM" id="CLU_1684622_0_0_14"/>
<dbReference type="AlphaFoldDB" id="H6N6K0"/>
<proteinExistence type="predicted"/>
<dbReference type="OrthoDB" id="9826533at2"/>
<evidence type="ECO:0000313" key="1">
    <source>
        <dbReference type="EMBL" id="AEW45272.1"/>
    </source>
</evidence>
<name>H6N6K0_MYCHN</name>
<sequence>MVDGTLKLVLISGVGSATSVLGGFRNYVGSSWKAVSLSGRNQNKLKQCAVYQASTLFLNEQSNNIRYGDIEVLKASIRTLHVQGSADEFLNTVTGRDDKLFKKTVLRRCVQLVDARVRNKNIYVWRGKSTEFQEGNEKWYYFPKLQETDYISQRID</sequence>